<evidence type="ECO:0000313" key="3">
    <source>
        <dbReference type="Proteomes" id="UP000008311"/>
    </source>
</evidence>
<reference evidence="3" key="1">
    <citation type="journal article" date="2010" name="Nat. Biotechnol.">
        <title>Draft genome sequence of the oilseed species Ricinus communis.</title>
        <authorList>
            <person name="Chan A.P."/>
            <person name="Crabtree J."/>
            <person name="Zhao Q."/>
            <person name="Lorenzi H."/>
            <person name="Orvis J."/>
            <person name="Puiu D."/>
            <person name="Melake-Berhan A."/>
            <person name="Jones K.M."/>
            <person name="Redman J."/>
            <person name="Chen G."/>
            <person name="Cahoon E.B."/>
            <person name="Gedil M."/>
            <person name="Stanke M."/>
            <person name="Haas B.J."/>
            <person name="Wortman J.R."/>
            <person name="Fraser-Liggett C.M."/>
            <person name="Ravel J."/>
            <person name="Rabinowicz P.D."/>
        </authorList>
    </citation>
    <scope>NUCLEOTIDE SEQUENCE [LARGE SCALE GENOMIC DNA]</scope>
    <source>
        <strain evidence="3">cv. Hale</strain>
    </source>
</reference>
<protein>
    <submittedName>
        <fullName evidence="2">Uncharacterized protein</fullName>
    </submittedName>
</protein>
<gene>
    <name evidence="2" type="ORF">RCOM_1517430</name>
</gene>
<dbReference type="EMBL" id="EQ973927">
    <property type="protein sequence ID" value="EEF38393.1"/>
    <property type="molecule type" value="Genomic_DNA"/>
</dbReference>
<sequence length="94" mass="10443">MDEVGANEAQELEASSSSSSVRWRPKQLAFESYMPGNGADRNKKEALRVLVRKPELRDSVCTELVSNIVAAVALDIHISVHFPKTSVLKRQMCD</sequence>
<dbReference type="AlphaFoldDB" id="B9SDF6"/>
<keyword evidence="3" id="KW-1185">Reference proteome</keyword>
<organism evidence="2 3">
    <name type="scientific">Ricinus communis</name>
    <name type="common">Castor bean</name>
    <dbReference type="NCBI Taxonomy" id="3988"/>
    <lineage>
        <taxon>Eukaryota</taxon>
        <taxon>Viridiplantae</taxon>
        <taxon>Streptophyta</taxon>
        <taxon>Embryophyta</taxon>
        <taxon>Tracheophyta</taxon>
        <taxon>Spermatophyta</taxon>
        <taxon>Magnoliopsida</taxon>
        <taxon>eudicotyledons</taxon>
        <taxon>Gunneridae</taxon>
        <taxon>Pentapetalae</taxon>
        <taxon>rosids</taxon>
        <taxon>fabids</taxon>
        <taxon>Malpighiales</taxon>
        <taxon>Euphorbiaceae</taxon>
        <taxon>Acalyphoideae</taxon>
        <taxon>Acalypheae</taxon>
        <taxon>Ricinus</taxon>
    </lineage>
</organism>
<evidence type="ECO:0000313" key="2">
    <source>
        <dbReference type="EMBL" id="EEF38393.1"/>
    </source>
</evidence>
<name>B9SDF6_RICCO</name>
<dbReference type="Proteomes" id="UP000008311">
    <property type="component" value="Unassembled WGS sequence"/>
</dbReference>
<dbReference type="InParanoid" id="B9SDF6"/>
<accession>B9SDF6</accession>
<feature type="region of interest" description="Disordered" evidence="1">
    <location>
        <begin position="1"/>
        <end position="23"/>
    </location>
</feature>
<proteinExistence type="predicted"/>
<evidence type="ECO:0000256" key="1">
    <source>
        <dbReference type="SAM" id="MobiDB-lite"/>
    </source>
</evidence>